<evidence type="ECO:0008006" key="5">
    <source>
        <dbReference type="Google" id="ProtNLM"/>
    </source>
</evidence>
<evidence type="ECO:0000313" key="2">
    <source>
        <dbReference type="EMBL" id="CAI3944213.1"/>
    </source>
</evidence>
<dbReference type="EMBL" id="CAMXCM010000002">
    <property type="protein sequence ID" value="CAI3939292.1"/>
    <property type="molecule type" value="Genomic_DNA"/>
</dbReference>
<dbReference type="Proteomes" id="UP001154259">
    <property type="component" value="Unassembled WGS sequence"/>
</dbReference>
<evidence type="ECO:0000313" key="1">
    <source>
        <dbReference type="EMBL" id="CAI3939292.1"/>
    </source>
</evidence>
<evidence type="ECO:0000313" key="3">
    <source>
        <dbReference type="Proteomes" id="UP001154255"/>
    </source>
</evidence>
<dbReference type="Proteomes" id="UP001154255">
    <property type="component" value="Unassembled WGS sequence"/>
</dbReference>
<sequence>MYNIDDQVQILNSLKDDLEKQQKLPNDTLLNEYETILEIKFSDEYRDFIKNIEHVLYNGLDNSSMDGIVIDVRNLLECTKEARTIELPRNWLPIVEDNGDYYCVRPDGKVAFWSHNGSTDETWDNIATWIQDVWIGGN</sequence>
<dbReference type="SUPFAM" id="SSF160631">
    <property type="entry name" value="SMI1/KNR4-like"/>
    <property type="match status" value="1"/>
</dbReference>
<organism evidence="1 3">
    <name type="scientific">Commensalibacter communis</name>
    <dbReference type="NCBI Taxonomy" id="2972786"/>
    <lineage>
        <taxon>Bacteria</taxon>
        <taxon>Pseudomonadati</taxon>
        <taxon>Pseudomonadota</taxon>
        <taxon>Alphaproteobacteria</taxon>
        <taxon>Acetobacterales</taxon>
        <taxon>Acetobacteraceae</taxon>
    </lineage>
</organism>
<dbReference type="Pfam" id="PF14567">
    <property type="entry name" value="SUKH_5"/>
    <property type="match status" value="1"/>
</dbReference>
<gene>
    <name evidence="2" type="ORF">R53529_LOCUS1301</name>
    <name evidence="1" type="ORF">R53530_LOCUS1133</name>
</gene>
<dbReference type="InterPro" id="IPR037883">
    <property type="entry name" value="Knr4/Smi1-like_sf"/>
</dbReference>
<evidence type="ECO:0000313" key="4">
    <source>
        <dbReference type="Proteomes" id="UP001154259"/>
    </source>
</evidence>
<dbReference type="EMBL" id="CAMXCS010000002">
    <property type="protein sequence ID" value="CAI3944213.1"/>
    <property type="molecule type" value="Genomic_DNA"/>
</dbReference>
<reference evidence="1" key="1">
    <citation type="submission" date="2022-10" db="EMBL/GenBank/DDBJ databases">
        <authorList>
            <person name="Botero Cardona J."/>
        </authorList>
    </citation>
    <scope>NUCLEOTIDE SEQUENCE</scope>
    <source>
        <strain evidence="1">LMG 31819</strain>
        <strain evidence="2">R-53529</strain>
    </source>
</reference>
<name>A0A9W4TNJ0_9PROT</name>
<comment type="caution">
    <text evidence="1">The sequence shown here is derived from an EMBL/GenBank/DDBJ whole genome shotgun (WGS) entry which is preliminary data.</text>
</comment>
<accession>A0A9W4TNJ0</accession>
<dbReference type="RefSeq" id="WP_271789733.1">
    <property type="nucleotide sequence ID" value="NZ_CAMXCM010000002.1"/>
</dbReference>
<proteinExistence type="predicted"/>
<protein>
    <recommendedName>
        <fullName evidence="5">SUKH superfamily protein</fullName>
    </recommendedName>
</protein>
<keyword evidence="4" id="KW-1185">Reference proteome</keyword>
<dbReference type="AlphaFoldDB" id="A0A9W4TNJ0"/>
<dbReference type="Gene3D" id="3.40.1580.10">
    <property type="entry name" value="SMI1/KNR4-like"/>
    <property type="match status" value="1"/>
</dbReference>